<keyword evidence="2" id="KW-1185">Reference proteome</keyword>
<dbReference type="Proteomes" id="UP000536179">
    <property type="component" value="Unassembled WGS sequence"/>
</dbReference>
<protein>
    <submittedName>
        <fullName evidence="1">Uncharacterized protein</fullName>
    </submittedName>
</protein>
<dbReference type="AlphaFoldDB" id="A0A7W5H552"/>
<gene>
    <name evidence="1" type="ORF">FHS27_002901</name>
</gene>
<dbReference type="RefSeq" id="WP_184305477.1">
    <property type="nucleotide sequence ID" value="NZ_JACHXU010000009.1"/>
</dbReference>
<sequence>MLSEKTIRIVEGIRGRVVGDAVTLTRRFHEWGLETNSKPMVFFYPACQRTGDQRKAIPGAIDVWPAPFDTPAVMTTVGEFAQSAEVGTVGGDQVIDGALLPGNCDDSGFVTTESTREWILFADRLPLSVYVFTRFL</sequence>
<comment type="caution">
    <text evidence="1">The sequence shown here is derived from an EMBL/GenBank/DDBJ whole genome shotgun (WGS) entry which is preliminary data.</text>
</comment>
<dbReference type="EMBL" id="JACHXU010000009">
    <property type="protein sequence ID" value="MBB3207082.1"/>
    <property type="molecule type" value="Genomic_DNA"/>
</dbReference>
<organism evidence="1 2">
    <name type="scientific">Aporhodopirellula rubra</name>
    <dbReference type="NCBI Taxonomy" id="980271"/>
    <lineage>
        <taxon>Bacteria</taxon>
        <taxon>Pseudomonadati</taxon>
        <taxon>Planctomycetota</taxon>
        <taxon>Planctomycetia</taxon>
        <taxon>Pirellulales</taxon>
        <taxon>Pirellulaceae</taxon>
        <taxon>Aporhodopirellula</taxon>
    </lineage>
</organism>
<proteinExistence type="predicted"/>
<name>A0A7W5H552_9BACT</name>
<reference evidence="1 2" key="1">
    <citation type="submission" date="2020-08" db="EMBL/GenBank/DDBJ databases">
        <title>Genomic Encyclopedia of Type Strains, Phase III (KMG-III): the genomes of soil and plant-associated and newly described type strains.</title>
        <authorList>
            <person name="Whitman W."/>
        </authorList>
    </citation>
    <scope>NUCLEOTIDE SEQUENCE [LARGE SCALE GENOMIC DNA]</scope>
    <source>
        <strain evidence="1 2">CECT 8075</strain>
    </source>
</reference>
<evidence type="ECO:0000313" key="2">
    <source>
        <dbReference type="Proteomes" id="UP000536179"/>
    </source>
</evidence>
<accession>A0A7W5H552</accession>
<evidence type="ECO:0000313" key="1">
    <source>
        <dbReference type="EMBL" id="MBB3207082.1"/>
    </source>
</evidence>